<evidence type="ECO:0000313" key="2">
    <source>
        <dbReference type="Proteomes" id="UP000824469"/>
    </source>
</evidence>
<dbReference type="Proteomes" id="UP000824469">
    <property type="component" value="Unassembled WGS sequence"/>
</dbReference>
<keyword evidence="2" id="KW-1185">Reference proteome</keyword>
<gene>
    <name evidence="1" type="ORF">KI387_000906</name>
</gene>
<dbReference type="OMA" id="DNTKTRI"/>
<comment type="caution">
    <text evidence="1">The sequence shown here is derived from an EMBL/GenBank/DDBJ whole genome shotgun (WGS) entry which is preliminary data.</text>
</comment>
<evidence type="ECO:0000313" key="1">
    <source>
        <dbReference type="EMBL" id="KAH9328798.1"/>
    </source>
</evidence>
<dbReference type="EMBL" id="JAHRHJ020000001">
    <property type="protein sequence ID" value="KAH9328798.1"/>
    <property type="molecule type" value="Genomic_DNA"/>
</dbReference>
<feature type="non-terminal residue" evidence="1">
    <location>
        <position position="58"/>
    </location>
</feature>
<organism evidence="1 2">
    <name type="scientific">Taxus chinensis</name>
    <name type="common">Chinese yew</name>
    <name type="synonym">Taxus wallichiana var. chinensis</name>
    <dbReference type="NCBI Taxonomy" id="29808"/>
    <lineage>
        <taxon>Eukaryota</taxon>
        <taxon>Viridiplantae</taxon>
        <taxon>Streptophyta</taxon>
        <taxon>Embryophyta</taxon>
        <taxon>Tracheophyta</taxon>
        <taxon>Spermatophyta</taxon>
        <taxon>Pinopsida</taxon>
        <taxon>Pinidae</taxon>
        <taxon>Conifers II</taxon>
        <taxon>Cupressales</taxon>
        <taxon>Taxaceae</taxon>
        <taxon>Taxus</taxon>
    </lineage>
</organism>
<reference evidence="1 2" key="1">
    <citation type="journal article" date="2021" name="Nat. Plants">
        <title>The Taxus genome provides insights into paclitaxel biosynthesis.</title>
        <authorList>
            <person name="Xiong X."/>
            <person name="Gou J."/>
            <person name="Liao Q."/>
            <person name="Li Y."/>
            <person name="Zhou Q."/>
            <person name="Bi G."/>
            <person name="Li C."/>
            <person name="Du R."/>
            <person name="Wang X."/>
            <person name="Sun T."/>
            <person name="Guo L."/>
            <person name="Liang H."/>
            <person name="Lu P."/>
            <person name="Wu Y."/>
            <person name="Zhang Z."/>
            <person name="Ro D.K."/>
            <person name="Shang Y."/>
            <person name="Huang S."/>
            <person name="Yan J."/>
        </authorList>
    </citation>
    <scope>NUCLEOTIDE SEQUENCE [LARGE SCALE GENOMIC DNA]</scope>
    <source>
        <strain evidence="1">Ta-2019</strain>
    </source>
</reference>
<protein>
    <submittedName>
        <fullName evidence="1">Uncharacterized protein</fullName>
    </submittedName>
</protein>
<proteinExistence type="predicted"/>
<sequence>MHAHTQDLMEYVNRSGKFEGKFHGFTGVDGPLGKQMDNTKTRIETGWEPKYPSFVQFL</sequence>
<name>A0AA38GV97_TAXCH</name>
<accession>A0AA38GV97</accession>
<dbReference type="AlphaFoldDB" id="A0AA38GV97"/>